<evidence type="ECO:0000313" key="4">
    <source>
        <dbReference type="Proteomes" id="UP001596422"/>
    </source>
</evidence>
<proteinExistence type="predicted"/>
<dbReference type="InterPro" id="IPR050445">
    <property type="entry name" value="Bact_polysacc_biosynth/exp"/>
</dbReference>
<dbReference type="NCBIfam" id="TIGR03007">
    <property type="entry name" value="pepcterm_ChnLen"/>
    <property type="match status" value="1"/>
</dbReference>
<feature type="transmembrane region" description="Helical" evidence="2">
    <location>
        <begin position="494"/>
        <end position="517"/>
    </location>
</feature>
<feature type="coiled-coil region" evidence="1">
    <location>
        <begin position="168"/>
        <end position="280"/>
    </location>
</feature>
<keyword evidence="2" id="KW-0472">Membrane</keyword>
<feature type="transmembrane region" description="Helical" evidence="2">
    <location>
        <begin position="20"/>
        <end position="38"/>
    </location>
</feature>
<feature type="coiled-coil region" evidence="1">
    <location>
        <begin position="330"/>
        <end position="388"/>
    </location>
</feature>
<evidence type="ECO:0000313" key="3">
    <source>
        <dbReference type="EMBL" id="MFC6668947.1"/>
    </source>
</evidence>
<name>A0ABW1ZT73_9GAMM</name>
<organism evidence="3 4">
    <name type="scientific">Marinobacterium aestuariivivens</name>
    <dbReference type="NCBI Taxonomy" id="1698799"/>
    <lineage>
        <taxon>Bacteria</taxon>
        <taxon>Pseudomonadati</taxon>
        <taxon>Pseudomonadota</taxon>
        <taxon>Gammaproteobacteria</taxon>
        <taxon>Oceanospirillales</taxon>
        <taxon>Oceanospirillaceae</taxon>
        <taxon>Marinobacterium</taxon>
    </lineage>
</organism>
<evidence type="ECO:0000256" key="2">
    <source>
        <dbReference type="SAM" id="Phobius"/>
    </source>
</evidence>
<gene>
    <name evidence="3" type="ORF">ACFQDL_01630</name>
</gene>
<sequence length="550" mass="62100">MQDIIEQIVSYLRGIWVHKWTALVLVWGLCLIGWPYVLKMPNQYVAEAKVYVDTQSLLAPLLRGLTVQTNPEQQVQLIIKTLLTRPNLEKIIRLADLDIQATNDAEFELLLARMEANLTLSRAGRENIYAISYTSSSAEEAKNVVEATLTTLVENTLGNKREDNTTAANFLDRQIAEYESRLNAADNRLKEFKQKNYGLMSSDSGFYSRISSLKGQIRSLELELLEAKTRRDSIEKQLAGEVPNFGIMEDGLAPSSFEFVTSYDGRIHTLENQLDQLRLKYTDQHPNIRETELILKDLQAKRVQEVRDRQRALQAAQVERNGGLNENPVYQQLKLTLASEETTVRSLEVRLAEYQHQLEVLQNNANTIPELEAELQALQRGYSITQQQYNELLSRRESAHLSERADASTDGFKFRIIDPPRLPTAPTGPNRPLILSGVLAGAASLGIGVAFLISQLRPVFFDPKQIFQTTGYPVLGVVTMIKDPELLNQKRREALIFAALAGSLVAFYGILIVLQLLPNINQRLLAYVPDFPSAWLLQLQQFAYGILNSF</sequence>
<feature type="transmembrane region" description="Helical" evidence="2">
    <location>
        <begin position="433"/>
        <end position="453"/>
    </location>
</feature>
<keyword evidence="1" id="KW-0175">Coiled coil</keyword>
<reference evidence="4" key="1">
    <citation type="journal article" date="2019" name="Int. J. Syst. Evol. Microbiol.">
        <title>The Global Catalogue of Microorganisms (GCM) 10K type strain sequencing project: providing services to taxonomists for standard genome sequencing and annotation.</title>
        <authorList>
            <consortium name="The Broad Institute Genomics Platform"/>
            <consortium name="The Broad Institute Genome Sequencing Center for Infectious Disease"/>
            <person name="Wu L."/>
            <person name="Ma J."/>
        </authorList>
    </citation>
    <scope>NUCLEOTIDE SEQUENCE [LARGE SCALE GENOMIC DNA]</scope>
    <source>
        <strain evidence="4">NBRC 111756</strain>
    </source>
</reference>
<dbReference type="RefSeq" id="WP_379907497.1">
    <property type="nucleotide sequence ID" value="NZ_JBHSWE010000001.1"/>
</dbReference>
<keyword evidence="2" id="KW-1133">Transmembrane helix</keyword>
<accession>A0ABW1ZT73</accession>
<dbReference type="EMBL" id="JBHSWE010000001">
    <property type="protein sequence ID" value="MFC6668947.1"/>
    <property type="molecule type" value="Genomic_DNA"/>
</dbReference>
<keyword evidence="2" id="KW-0812">Transmembrane</keyword>
<protein>
    <submittedName>
        <fullName evidence="3">XrtA system polysaccharide chain length determinant</fullName>
    </submittedName>
</protein>
<dbReference type="PANTHER" id="PTHR32309:SF13">
    <property type="entry name" value="FERRIC ENTEROBACTIN TRANSPORT PROTEIN FEPE"/>
    <property type="match status" value="1"/>
</dbReference>
<dbReference type="InterPro" id="IPR014345">
    <property type="entry name" value="XrtA_polysacc_chain"/>
</dbReference>
<dbReference type="PANTHER" id="PTHR32309">
    <property type="entry name" value="TYROSINE-PROTEIN KINASE"/>
    <property type="match status" value="1"/>
</dbReference>
<keyword evidence="4" id="KW-1185">Reference proteome</keyword>
<evidence type="ECO:0000256" key="1">
    <source>
        <dbReference type="SAM" id="Coils"/>
    </source>
</evidence>
<comment type="caution">
    <text evidence="3">The sequence shown here is derived from an EMBL/GenBank/DDBJ whole genome shotgun (WGS) entry which is preliminary data.</text>
</comment>
<dbReference type="Proteomes" id="UP001596422">
    <property type="component" value="Unassembled WGS sequence"/>
</dbReference>